<sequence>MAPTDASHELNVAPKDFAQGLVGAWLRPLEGICKWRDVEILADYVGCVLAGAFKSDSGTIIIRGHAAKAGTDWLYKRRKAKNPIDDQEVAQAMMSLDVFLENPKPKSDDRGFLAAIYRLCEAYDKKPKAGEDAAAVVHVINFLDLENPSERVSGFREAIFSACKNLLGKLAQKVGSVTLSELTDPTVRQPLEAQSELLYQSWYSRKREVTEISNPLGVCITKENTTGPSHHDPTMSGSTPSTVTKF</sequence>
<reference evidence="1" key="1">
    <citation type="submission" date="2023-04" db="EMBL/GenBank/DDBJ databases">
        <title>Draft Genome sequencing of Naganishia species isolated from polar environments using Oxford Nanopore Technology.</title>
        <authorList>
            <person name="Leo P."/>
            <person name="Venkateswaran K."/>
        </authorList>
    </citation>
    <scope>NUCLEOTIDE SEQUENCE</scope>
    <source>
        <strain evidence="1">MNA-CCFEE 5423</strain>
    </source>
</reference>
<organism evidence="1 2">
    <name type="scientific">Naganishia friedmannii</name>
    <dbReference type="NCBI Taxonomy" id="89922"/>
    <lineage>
        <taxon>Eukaryota</taxon>
        <taxon>Fungi</taxon>
        <taxon>Dikarya</taxon>
        <taxon>Basidiomycota</taxon>
        <taxon>Agaricomycotina</taxon>
        <taxon>Tremellomycetes</taxon>
        <taxon>Filobasidiales</taxon>
        <taxon>Filobasidiaceae</taxon>
        <taxon>Naganishia</taxon>
    </lineage>
</organism>
<keyword evidence="2" id="KW-1185">Reference proteome</keyword>
<accession>A0ACC2VBR2</accession>
<name>A0ACC2VBR2_9TREE</name>
<proteinExistence type="predicted"/>
<dbReference type="Proteomes" id="UP001227268">
    <property type="component" value="Unassembled WGS sequence"/>
</dbReference>
<evidence type="ECO:0000313" key="1">
    <source>
        <dbReference type="EMBL" id="KAJ9096727.1"/>
    </source>
</evidence>
<dbReference type="EMBL" id="JASBWT010000018">
    <property type="protein sequence ID" value="KAJ9096727.1"/>
    <property type="molecule type" value="Genomic_DNA"/>
</dbReference>
<comment type="caution">
    <text evidence="1">The sequence shown here is derived from an EMBL/GenBank/DDBJ whole genome shotgun (WGS) entry which is preliminary data.</text>
</comment>
<evidence type="ECO:0000313" key="2">
    <source>
        <dbReference type="Proteomes" id="UP001227268"/>
    </source>
</evidence>
<gene>
    <name evidence="1" type="ORF">QFC21_004997</name>
</gene>
<protein>
    <submittedName>
        <fullName evidence="1">Uncharacterized protein</fullName>
    </submittedName>
</protein>